<proteinExistence type="predicted"/>
<keyword evidence="2" id="KW-1185">Reference proteome</keyword>
<comment type="caution">
    <text evidence="1">The sequence shown here is derived from an EMBL/GenBank/DDBJ whole genome shotgun (WGS) entry which is preliminary data.</text>
</comment>
<organism evidence="1 2">
    <name type="scientific">Paenibacillus gyeongsangnamensis</name>
    <dbReference type="NCBI Taxonomy" id="3388067"/>
    <lineage>
        <taxon>Bacteria</taxon>
        <taxon>Bacillati</taxon>
        <taxon>Bacillota</taxon>
        <taxon>Bacilli</taxon>
        <taxon>Bacillales</taxon>
        <taxon>Paenibacillaceae</taxon>
        <taxon>Paenibacillus</taxon>
    </lineage>
</organism>
<dbReference type="Proteomes" id="UP001527882">
    <property type="component" value="Unassembled WGS sequence"/>
</dbReference>
<dbReference type="RefSeq" id="WP_269879301.1">
    <property type="nucleotide sequence ID" value="NZ_JAQAGZ010000001.1"/>
</dbReference>
<dbReference type="InterPro" id="IPR058347">
    <property type="entry name" value="DUF8034"/>
</dbReference>
<evidence type="ECO:0000313" key="2">
    <source>
        <dbReference type="Proteomes" id="UP001527882"/>
    </source>
</evidence>
<evidence type="ECO:0000313" key="1">
    <source>
        <dbReference type="EMBL" id="MCZ8510927.1"/>
    </source>
</evidence>
<name>A0ABT4Q217_9BACL</name>
<accession>A0ABT4Q217</accession>
<protein>
    <submittedName>
        <fullName evidence="1">Uncharacterized protein</fullName>
    </submittedName>
</protein>
<reference evidence="1 2" key="1">
    <citation type="submission" date="2022-12" db="EMBL/GenBank/DDBJ databases">
        <title>Draft genome sequence of Paenibacillus sp. dW9.</title>
        <authorList>
            <person name="Choi E.-W."/>
            <person name="Kim D.-U."/>
        </authorList>
    </citation>
    <scope>NUCLEOTIDE SEQUENCE [LARGE SCALE GENOMIC DNA]</scope>
    <source>
        <strain evidence="2">dW9</strain>
    </source>
</reference>
<dbReference type="EMBL" id="JAQAGZ010000001">
    <property type="protein sequence ID" value="MCZ8510927.1"/>
    <property type="molecule type" value="Genomic_DNA"/>
</dbReference>
<gene>
    <name evidence="1" type="ORF">O9H85_00435</name>
</gene>
<dbReference type="Pfam" id="PF26099">
    <property type="entry name" value="DUF8034"/>
    <property type="match status" value="1"/>
</dbReference>
<sequence length="98" mass="11013">MSSRNGNDSTAMATIRATERCTPPQWALLEQLLFDTLNQAAEEFVERYTRSDGTLIWRNNWPGMDGSDIGSLMPITTGCIMEKDICTCISWGWPAPRL</sequence>